<comment type="caution">
    <text evidence="3">The sequence shown here is derived from an EMBL/GenBank/DDBJ whole genome shotgun (WGS) entry which is preliminary data.</text>
</comment>
<dbReference type="PANTHER" id="PTHR43581:SF4">
    <property type="entry name" value="ATP_GTP PHOSPHATASE"/>
    <property type="match status" value="1"/>
</dbReference>
<dbReference type="InterPro" id="IPR041685">
    <property type="entry name" value="AAA_GajA/Old/RecF-like"/>
</dbReference>
<dbReference type="SUPFAM" id="SSF52540">
    <property type="entry name" value="P-loop containing nucleoside triphosphate hydrolases"/>
    <property type="match status" value="1"/>
</dbReference>
<dbReference type="GO" id="GO:0005524">
    <property type="term" value="F:ATP binding"/>
    <property type="evidence" value="ECO:0007669"/>
    <property type="project" value="UniProtKB-KW"/>
</dbReference>
<feature type="coiled-coil region" evidence="1">
    <location>
        <begin position="224"/>
        <end position="251"/>
    </location>
</feature>
<reference evidence="3 4" key="1">
    <citation type="submission" date="2024-03" db="EMBL/GenBank/DDBJ databases">
        <title>Novel species of the genus Variovorax.</title>
        <authorList>
            <person name="Liu Q."/>
            <person name="Xin Y.-H."/>
        </authorList>
    </citation>
    <scope>NUCLEOTIDE SEQUENCE [LARGE SCALE GENOMIC DNA]</scope>
    <source>
        <strain evidence="3 4">KACC 18899</strain>
    </source>
</reference>
<protein>
    <submittedName>
        <fullName evidence="3">ATP-binding protein</fullName>
    </submittedName>
</protein>
<organism evidence="3 4">
    <name type="scientific">Variovorax ureilyticus</name>
    <dbReference type="NCBI Taxonomy" id="1836198"/>
    <lineage>
        <taxon>Bacteria</taxon>
        <taxon>Pseudomonadati</taxon>
        <taxon>Pseudomonadota</taxon>
        <taxon>Betaproteobacteria</taxon>
        <taxon>Burkholderiales</taxon>
        <taxon>Comamonadaceae</taxon>
        <taxon>Variovorax</taxon>
    </lineage>
</organism>
<dbReference type="RefSeq" id="WP_340359847.1">
    <property type="nucleotide sequence ID" value="NZ_JBBKZU010000014.1"/>
</dbReference>
<evidence type="ECO:0000313" key="4">
    <source>
        <dbReference type="Proteomes" id="UP001365846"/>
    </source>
</evidence>
<dbReference type="PANTHER" id="PTHR43581">
    <property type="entry name" value="ATP/GTP PHOSPHATASE"/>
    <property type="match status" value="1"/>
</dbReference>
<dbReference type="Pfam" id="PF13175">
    <property type="entry name" value="AAA_15"/>
    <property type="match status" value="1"/>
</dbReference>
<dbReference type="Proteomes" id="UP001365846">
    <property type="component" value="Unassembled WGS sequence"/>
</dbReference>
<evidence type="ECO:0000256" key="1">
    <source>
        <dbReference type="SAM" id="Coils"/>
    </source>
</evidence>
<keyword evidence="4" id="KW-1185">Reference proteome</keyword>
<dbReference type="Gene3D" id="3.40.50.300">
    <property type="entry name" value="P-loop containing nucleotide triphosphate hydrolases"/>
    <property type="match status" value="1"/>
</dbReference>
<dbReference type="InterPro" id="IPR051396">
    <property type="entry name" value="Bact_Antivir_Def_Nuclease"/>
</dbReference>
<sequence>MRLVSISIKNFRCYSDEITIPIDDLTTFIGKNDIGKSTVLEAMEIFFNNETVKIEQGDANVYSGDTKVTITCEFSELPASLTLDAGAETTLADEYLLTQTGTLRIQKVFDCKAKAPSLEVCVIARHPTADGVTGLIEMKESELQKLVKAKGLDVPLKGNPGMRRALWNAVDDLKINEISIPLTKAKEDGKRIWEQLDSYLPMFALFQSDRSSRDSDGEVQTPMKAAVAAAIAEVQDEIDAIQQKVKEKAEEIARGTHEALKTIDPNLAKELTPQFSPPSTAKWTGLFAVNMDTDDGIPLNKRGSGIRRLILVSFFKAAAERRLATGKKRSIIYAIEEPETAQHPNNQKILIDSFKALAGESGYQVILTSHSPGFAADLPTDGIRFVTRDAAGKPSIQSGVDVFEKVAETLGVVADSRVKVLFCVEGPTDVEAFKCLSRALHLKDPTLPDLSTSKSVAFVPLGGSTLQHWVASHYLKALKTPEVHIYDNDVQKYAQSVEHVNARADGSWAKMTAKYEIENYLHSDAIKDAFDVEVAVADHAVNGQGVPELFSAAYHAANSVGAPMNSSSSKKKLAAKAFPLMTADRVSERDPHGEVAGWFRQIANMI</sequence>
<evidence type="ECO:0000313" key="3">
    <source>
        <dbReference type="EMBL" id="MEJ8814617.1"/>
    </source>
</evidence>
<evidence type="ECO:0000259" key="2">
    <source>
        <dbReference type="Pfam" id="PF13175"/>
    </source>
</evidence>
<keyword evidence="1" id="KW-0175">Coiled coil</keyword>
<name>A0ABU8VLS2_9BURK</name>
<keyword evidence="3" id="KW-0547">Nucleotide-binding</keyword>
<gene>
    <name evidence="3" type="ORF">WKW77_26315</name>
</gene>
<dbReference type="EMBL" id="JBBKZU010000014">
    <property type="protein sequence ID" value="MEJ8814617.1"/>
    <property type="molecule type" value="Genomic_DNA"/>
</dbReference>
<accession>A0ABU8VLS2</accession>
<proteinExistence type="predicted"/>
<feature type="domain" description="Endonuclease GajA/Old nuclease/RecF-like AAA" evidence="2">
    <location>
        <begin position="1"/>
        <end position="375"/>
    </location>
</feature>
<dbReference type="InterPro" id="IPR027417">
    <property type="entry name" value="P-loop_NTPase"/>
</dbReference>
<keyword evidence="3" id="KW-0067">ATP-binding</keyword>